<evidence type="ECO:0000313" key="9">
    <source>
        <dbReference type="EMBL" id="GAA1736460.1"/>
    </source>
</evidence>
<keyword evidence="4" id="KW-0805">Transcription regulation</keyword>
<feature type="transmembrane region" description="Helical" evidence="7">
    <location>
        <begin position="88"/>
        <end position="111"/>
    </location>
</feature>
<dbReference type="Gene3D" id="1.10.10.1320">
    <property type="entry name" value="Anti-sigma factor, zinc-finger domain"/>
    <property type="match status" value="1"/>
</dbReference>
<dbReference type="Proteomes" id="UP001500655">
    <property type="component" value="Unassembled WGS sequence"/>
</dbReference>
<gene>
    <name evidence="9" type="ORF">GCM10009681_03800</name>
</gene>
<keyword evidence="6" id="KW-0804">Transcription</keyword>
<keyword evidence="10" id="KW-1185">Reference proteome</keyword>
<sequence>MSCPHAHDDGAYVLGALSAADRAAFEAHLSGCPTCREAVAQLAVLPGLLSRLSPDAAVSETVMPPSVLPKVLAAAAATRRRERRARHWWAVAATAAAAVFALAVGVGVYAFDGRPRGPVVGAPTVAPSVLPTPLVTMRPMTPVSSSIPVIAELGIRPTPDGTHVEMMCGYIKRGEYLDRVWTLDLFVWPISGEPEKIATWSARAGDEMRMSTRTHFPPAEIARVELRSASGRTLMTWTPT</sequence>
<dbReference type="Pfam" id="PF13490">
    <property type="entry name" value="zf-HC2"/>
    <property type="match status" value="1"/>
</dbReference>
<organism evidence="9 10">
    <name type="scientific">Luedemannella helvata</name>
    <dbReference type="NCBI Taxonomy" id="349315"/>
    <lineage>
        <taxon>Bacteria</taxon>
        <taxon>Bacillati</taxon>
        <taxon>Actinomycetota</taxon>
        <taxon>Actinomycetes</taxon>
        <taxon>Micromonosporales</taxon>
        <taxon>Micromonosporaceae</taxon>
        <taxon>Luedemannella</taxon>
    </lineage>
</organism>
<evidence type="ECO:0000256" key="3">
    <source>
        <dbReference type="ARBA" id="ARBA00022989"/>
    </source>
</evidence>
<feature type="domain" description="Putative zinc-finger" evidence="8">
    <location>
        <begin position="10"/>
        <end position="36"/>
    </location>
</feature>
<dbReference type="PANTHER" id="PTHR37461">
    <property type="entry name" value="ANTI-SIGMA-K FACTOR RSKA"/>
    <property type="match status" value="1"/>
</dbReference>
<dbReference type="InterPro" id="IPR027383">
    <property type="entry name" value="Znf_put"/>
</dbReference>
<reference evidence="9 10" key="1">
    <citation type="journal article" date="2019" name="Int. J. Syst. Evol. Microbiol.">
        <title>The Global Catalogue of Microorganisms (GCM) 10K type strain sequencing project: providing services to taxonomists for standard genome sequencing and annotation.</title>
        <authorList>
            <consortium name="The Broad Institute Genomics Platform"/>
            <consortium name="The Broad Institute Genome Sequencing Center for Infectious Disease"/>
            <person name="Wu L."/>
            <person name="Ma J."/>
        </authorList>
    </citation>
    <scope>NUCLEOTIDE SEQUENCE [LARGE SCALE GENOMIC DNA]</scope>
    <source>
        <strain evidence="9 10">JCM 13249</strain>
    </source>
</reference>
<comment type="subcellular location">
    <subcellularLocation>
        <location evidence="1">Membrane</location>
        <topology evidence="1">Single-pass membrane protein</topology>
    </subcellularLocation>
</comment>
<dbReference type="RefSeq" id="WP_344076016.1">
    <property type="nucleotide sequence ID" value="NZ_BAAALS010000001.1"/>
</dbReference>
<evidence type="ECO:0000256" key="4">
    <source>
        <dbReference type="ARBA" id="ARBA00023015"/>
    </source>
</evidence>
<accession>A0ABN2JRG5</accession>
<comment type="caution">
    <text evidence="9">The sequence shown here is derived from an EMBL/GenBank/DDBJ whole genome shotgun (WGS) entry which is preliminary data.</text>
</comment>
<proteinExistence type="predicted"/>
<evidence type="ECO:0000256" key="1">
    <source>
        <dbReference type="ARBA" id="ARBA00004167"/>
    </source>
</evidence>
<keyword evidence="5 7" id="KW-0472">Membrane</keyword>
<keyword evidence="3 7" id="KW-1133">Transmembrane helix</keyword>
<dbReference type="InterPro" id="IPR041916">
    <property type="entry name" value="Anti_sigma_zinc_sf"/>
</dbReference>
<dbReference type="EMBL" id="BAAALS010000001">
    <property type="protein sequence ID" value="GAA1736460.1"/>
    <property type="molecule type" value="Genomic_DNA"/>
</dbReference>
<evidence type="ECO:0000313" key="10">
    <source>
        <dbReference type="Proteomes" id="UP001500655"/>
    </source>
</evidence>
<evidence type="ECO:0000256" key="5">
    <source>
        <dbReference type="ARBA" id="ARBA00023136"/>
    </source>
</evidence>
<evidence type="ECO:0000259" key="8">
    <source>
        <dbReference type="Pfam" id="PF13490"/>
    </source>
</evidence>
<evidence type="ECO:0000256" key="6">
    <source>
        <dbReference type="ARBA" id="ARBA00023163"/>
    </source>
</evidence>
<dbReference type="PANTHER" id="PTHR37461:SF1">
    <property type="entry name" value="ANTI-SIGMA-K FACTOR RSKA"/>
    <property type="match status" value="1"/>
</dbReference>
<evidence type="ECO:0000256" key="7">
    <source>
        <dbReference type="SAM" id="Phobius"/>
    </source>
</evidence>
<evidence type="ECO:0000256" key="2">
    <source>
        <dbReference type="ARBA" id="ARBA00022692"/>
    </source>
</evidence>
<protein>
    <submittedName>
        <fullName evidence="9">Zf-HC2 domain-containing protein</fullName>
    </submittedName>
</protein>
<dbReference type="InterPro" id="IPR051474">
    <property type="entry name" value="Anti-sigma-K/W_factor"/>
</dbReference>
<name>A0ABN2JRG5_9ACTN</name>
<keyword evidence="2 7" id="KW-0812">Transmembrane</keyword>